<dbReference type="AlphaFoldDB" id="A0A5B1LZI2"/>
<evidence type="ECO:0000256" key="1">
    <source>
        <dbReference type="SAM" id="SignalP"/>
    </source>
</evidence>
<gene>
    <name evidence="2" type="ORF">F0U47_16030</name>
</gene>
<proteinExistence type="predicted"/>
<organism evidence="2 3">
    <name type="scientific">Nocardioides antri</name>
    <dbReference type="NCBI Taxonomy" id="2607659"/>
    <lineage>
        <taxon>Bacteria</taxon>
        <taxon>Bacillati</taxon>
        <taxon>Actinomycetota</taxon>
        <taxon>Actinomycetes</taxon>
        <taxon>Propionibacteriales</taxon>
        <taxon>Nocardioidaceae</taxon>
        <taxon>Nocardioides</taxon>
    </lineage>
</organism>
<keyword evidence="3" id="KW-1185">Reference proteome</keyword>
<accession>A0A5B1LZI2</accession>
<protein>
    <submittedName>
        <fullName evidence="2">Uncharacterized protein</fullName>
    </submittedName>
</protein>
<dbReference type="EMBL" id="VUJW01000010">
    <property type="protein sequence ID" value="KAA1425856.1"/>
    <property type="molecule type" value="Genomic_DNA"/>
</dbReference>
<evidence type="ECO:0000313" key="2">
    <source>
        <dbReference type="EMBL" id="KAA1425856.1"/>
    </source>
</evidence>
<dbReference type="NCBIfam" id="NF045524">
    <property type="entry name" value="MXAN_6640_HExxH"/>
    <property type="match status" value="1"/>
</dbReference>
<comment type="caution">
    <text evidence="2">The sequence shown here is derived from an EMBL/GenBank/DDBJ whole genome shotgun (WGS) entry which is preliminary data.</text>
</comment>
<name>A0A5B1LZI2_9ACTN</name>
<sequence length="528" mass="58621">MLRPGVLLALLLASALLAAPPHAATAQTTEPTRATQAEVALAKVEGLFESQALTAGTATSPNAPDRSATMALRDLALLSDDLAPEQRERAASYLARPTASPGRCPDASCYRTKRVRRACSVVVCVHYVRKSDDRVNGVPRRDQDGDGRPDYVEKVLTSVTHVHRKYVDAGYRPPARDGRRGGDARTDIYLAQIGDWGLYGYCTTDPATAPDHGRTWAYCVLDNDYRKREFPLYTPIKNMKVTAAHEYFHAVQFGYDIGEDTWFMEATATWAEDEVYDRIDDNRGYLSNGPMGEPGLSLDWHRDRYWYGAWIFFRYVSERFRTSQAGLPVIVRTMWRKAGTSAPDLYSLQAVEEALAEQGTDIAAEYLQMAAANLHPRRWYDEGSRYPTAPLERAFVITPTSRERVAAIELDHLTSASYLIEPADGLSASDWQLRLILDLAPKVRGSRALARVFFHSGDVETTVLDLAGTGNYDGTVPFSATDVKAVELTVVNGSSRYNCEIGTRWTCHGRPLDQDLTQSIVARAQQPA</sequence>
<feature type="chain" id="PRO_5039409960" evidence="1">
    <location>
        <begin position="24"/>
        <end position="528"/>
    </location>
</feature>
<reference evidence="2 3" key="2">
    <citation type="submission" date="2019-09" db="EMBL/GenBank/DDBJ databases">
        <authorList>
            <person name="Jin C."/>
        </authorList>
    </citation>
    <scope>NUCLEOTIDE SEQUENCE [LARGE SCALE GENOMIC DNA]</scope>
    <source>
        <strain evidence="2 3">BN140041</strain>
    </source>
</reference>
<reference evidence="2 3" key="1">
    <citation type="submission" date="2019-09" db="EMBL/GenBank/DDBJ databases">
        <title>Nocardioides panacisoli sp. nov., isolated from the soil of a ginseng field.</title>
        <authorList>
            <person name="Cho C."/>
        </authorList>
    </citation>
    <scope>NUCLEOTIDE SEQUENCE [LARGE SCALE GENOMIC DNA]</scope>
    <source>
        <strain evidence="2 3">BN140041</strain>
    </source>
</reference>
<dbReference type="RefSeq" id="WP_149751483.1">
    <property type="nucleotide sequence ID" value="NZ_VUJW01000010.1"/>
</dbReference>
<keyword evidence="1" id="KW-0732">Signal</keyword>
<feature type="signal peptide" evidence="1">
    <location>
        <begin position="1"/>
        <end position="23"/>
    </location>
</feature>
<evidence type="ECO:0000313" key="3">
    <source>
        <dbReference type="Proteomes" id="UP000324351"/>
    </source>
</evidence>
<dbReference type="Proteomes" id="UP000324351">
    <property type="component" value="Unassembled WGS sequence"/>
</dbReference>